<evidence type="ECO:0000313" key="10">
    <source>
        <dbReference type="Proteomes" id="UP000219522"/>
    </source>
</evidence>
<evidence type="ECO:0000256" key="6">
    <source>
        <dbReference type="PROSITE-ProRule" id="PRU01362"/>
    </source>
</evidence>
<dbReference type="OrthoDB" id="2052979at2"/>
<dbReference type="GO" id="GO:0003677">
    <property type="term" value="F:DNA binding"/>
    <property type="evidence" value="ECO:0007669"/>
    <property type="project" value="UniProtKB-UniRule"/>
</dbReference>
<keyword evidence="2 6" id="KW-0328">Glycosyltransferase</keyword>
<proteinExistence type="inferred from homology"/>
<feature type="active site" evidence="6">
    <location>
        <position position="512"/>
    </location>
</feature>
<reference evidence="9 10" key="1">
    <citation type="submission" date="2017-09" db="EMBL/GenBank/DDBJ databases">
        <authorList>
            <person name="Varghese N."/>
            <person name="Submissions S."/>
        </authorList>
    </citation>
    <scope>NUCLEOTIDE SEQUENCE [LARGE SCALE GENOMIC DNA]</scope>
    <source>
        <strain evidence="9 10">OK806</strain>
    </source>
</reference>
<comment type="catalytic activity">
    <reaction evidence="6">
        <text>a thymidine in DNA + NAD(+) = an N-(ADP-alpha-D-ribosyl)-thymidine in DNA + nicotinamide + H(+)</text>
        <dbReference type="Rhea" id="RHEA:71651"/>
        <dbReference type="Rhea" id="RHEA-COMP:13556"/>
        <dbReference type="Rhea" id="RHEA-COMP:18051"/>
        <dbReference type="ChEBI" id="CHEBI:15378"/>
        <dbReference type="ChEBI" id="CHEBI:17154"/>
        <dbReference type="ChEBI" id="CHEBI:57540"/>
        <dbReference type="ChEBI" id="CHEBI:137386"/>
        <dbReference type="ChEBI" id="CHEBI:191199"/>
    </reaction>
</comment>
<feature type="domain" description="DarT" evidence="8">
    <location>
        <begin position="371"/>
        <end position="557"/>
    </location>
</feature>
<comment type="caution">
    <text evidence="6">Lacks conserved residue(s) required for the propagation of feature annotation.</text>
</comment>
<protein>
    <recommendedName>
        <fullName evidence="8">DarT domain-containing protein</fullName>
    </recommendedName>
</protein>
<keyword evidence="3 6" id="KW-0808">Transferase</keyword>
<keyword evidence="7" id="KW-0812">Transmembrane</keyword>
<evidence type="ECO:0000256" key="5">
    <source>
        <dbReference type="ARBA" id="ARBA00023125"/>
    </source>
</evidence>
<sequence>MPILLYQLTIIGTLILTRILAPKRLQAACLIWTVLTVVNLFWPPLIILQLLVVWITFVLIKPSESTAEKGTSVSGDADVKARADAASARFEPSERIYGDSLLSNAPPVIESDAKSGGCLNGRPRKSVLGKVNDALHELNDYVTLQQAVQDATSPVLSACDIERMYIESALEEAERQLKLYRELSKDAQFKELYDERYASIGGTLRRRQSRDAKPEERPVQIACADFSFPPTHPDPAIDESIRRKLTMAIDDYSMFLKAVLGRLQRPDLRRMFDEKMRDAHCQDILTRIRCFEAGLEWRYIANIEKGRSALEKPPSYAPSRLDLRFDSPTVQTLIHRVPTHLADRAFAQADPSPRSELRREIEETVIGLKVPLLAHFTRACNLESILEHGLRSIVKAQDAGIKPRVNDVVRLDGRPDAISLSIAFPNHKMFYSYRQKHPDEEWVVLLIDPAILWKKNCGFCQRNASDHRVRTLPLPSLMNASAFRGMFDPVEDLPTRQEQKLMDFDPTDPQAEVLVFETIEPQFIEGVAFDSHEVQAVCAHFVGDRRCAVFDRDTGPFASRGYARKWSS</sequence>
<feature type="binding site" evidence="6">
    <location>
        <begin position="375"/>
        <end position="377"/>
    </location>
    <ligand>
        <name>NAD(+)</name>
        <dbReference type="ChEBI" id="CHEBI:57540"/>
    </ligand>
</feature>
<dbReference type="EMBL" id="OCSU01000003">
    <property type="protein sequence ID" value="SOE88856.1"/>
    <property type="molecule type" value="Genomic_DNA"/>
</dbReference>
<dbReference type="AlphaFoldDB" id="A0A7Z7N6L2"/>
<dbReference type="Proteomes" id="UP000219522">
    <property type="component" value="Unassembled WGS sequence"/>
</dbReference>
<keyword evidence="5 6" id="KW-0238">DNA-binding</keyword>
<dbReference type="InterPro" id="IPR029494">
    <property type="entry name" value="DarT"/>
</dbReference>
<evidence type="ECO:0000256" key="2">
    <source>
        <dbReference type="ARBA" id="ARBA00022676"/>
    </source>
</evidence>
<accession>A0A7Z7N6L2</accession>
<keyword evidence="7" id="KW-1133">Transmembrane helix</keyword>
<keyword evidence="7" id="KW-0472">Membrane</keyword>
<keyword evidence="4 6" id="KW-0548">Nucleotidyltransferase</keyword>
<keyword evidence="10" id="KW-1185">Reference proteome</keyword>
<organism evidence="9 10">
    <name type="scientific">Caballeronia arationis</name>
    <dbReference type="NCBI Taxonomy" id="1777142"/>
    <lineage>
        <taxon>Bacteria</taxon>
        <taxon>Pseudomonadati</taxon>
        <taxon>Pseudomonadota</taxon>
        <taxon>Betaproteobacteria</taxon>
        <taxon>Burkholderiales</taxon>
        <taxon>Burkholderiaceae</taxon>
        <taxon>Caballeronia</taxon>
    </lineage>
</organism>
<dbReference type="GO" id="GO:0016779">
    <property type="term" value="F:nucleotidyltransferase activity"/>
    <property type="evidence" value="ECO:0007669"/>
    <property type="project" value="UniProtKB-UniRule"/>
</dbReference>
<feature type="binding site" evidence="6">
    <location>
        <position position="410"/>
    </location>
    <ligand>
        <name>NAD(+)</name>
        <dbReference type="ChEBI" id="CHEBI:57540"/>
    </ligand>
</feature>
<evidence type="ECO:0000313" key="9">
    <source>
        <dbReference type="EMBL" id="SOE88856.1"/>
    </source>
</evidence>
<feature type="active site" description="Proton acceptor" evidence="6">
    <location>
        <position position="410"/>
    </location>
</feature>
<dbReference type="RefSeq" id="WP_062638826.1">
    <property type="nucleotide sequence ID" value="NZ_FCOG02000041.1"/>
</dbReference>
<evidence type="ECO:0000259" key="8">
    <source>
        <dbReference type="PROSITE" id="PS52018"/>
    </source>
</evidence>
<name>A0A7Z7N6L2_9BURK</name>
<evidence type="ECO:0000256" key="3">
    <source>
        <dbReference type="ARBA" id="ARBA00022679"/>
    </source>
</evidence>
<evidence type="ECO:0000256" key="7">
    <source>
        <dbReference type="SAM" id="Phobius"/>
    </source>
</evidence>
<evidence type="ECO:0000256" key="4">
    <source>
        <dbReference type="ARBA" id="ARBA00022695"/>
    </source>
</evidence>
<dbReference type="Pfam" id="PF14487">
    <property type="entry name" value="DarT"/>
    <property type="match status" value="1"/>
</dbReference>
<comment type="caution">
    <text evidence="9">The sequence shown here is derived from an EMBL/GenBank/DDBJ whole genome shotgun (WGS) entry which is preliminary data.</text>
</comment>
<dbReference type="PROSITE" id="PS52018">
    <property type="entry name" value="DART"/>
    <property type="match status" value="1"/>
</dbReference>
<evidence type="ECO:0000256" key="1">
    <source>
        <dbReference type="ARBA" id="ARBA00022649"/>
    </source>
</evidence>
<feature type="transmembrane region" description="Helical" evidence="7">
    <location>
        <begin position="37"/>
        <end position="60"/>
    </location>
</feature>
<gene>
    <name evidence="9" type="ORF">SAMN05446927_7482</name>
</gene>
<dbReference type="GO" id="GO:0016757">
    <property type="term" value="F:glycosyltransferase activity"/>
    <property type="evidence" value="ECO:0007669"/>
    <property type="project" value="UniProtKB-UniRule"/>
</dbReference>
<comment type="similarity">
    <text evidence="6">Belongs to the DarT ADP-ribosyltransferase family.</text>
</comment>
<keyword evidence="1 6" id="KW-1277">Toxin-antitoxin system</keyword>